<dbReference type="GO" id="GO:0008250">
    <property type="term" value="C:oligosaccharyltransferase complex"/>
    <property type="evidence" value="ECO:0007669"/>
    <property type="project" value="UniProtKB-UniRule"/>
</dbReference>
<evidence type="ECO:0000256" key="2">
    <source>
        <dbReference type="ARBA" id="ARBA00009825"/>
    </source>
</evidence>
<evidence type="ECO:0000256" key="3">
    <source>
        <dbReference type="ARBA" id="ARBA00022692"/>
    </source>
</evidence>
<dbReference type="KEGG" id="pyo:PY17X_1459100"/>
<evidence type="ECO:0000313" key="7">
    <source>
        <dbReference type="EMBL" id="CDU20935.1"/>
    </source>
</evidence>
<reference evidence="8" key="2">
    <citation type="submission" date="2014-05" db="EMBL/GenBank/DDBJ databases">
        <authorList>
            <person name="Aslett M.A."/>
            <person name="De Silva N."/>
        </authorList>
    </citation>
    <scope>NUCLEOTIDE SEQUENCE</scope>
    <source>
        <strain evidence="8">17X</strain>
    </source>
</reference>
<dbReference type="GO" id="GO:0016740">
    <property type="term" value="F:transferase activity"/>
    <property type="evidence" value="ECO:0007669"/>
    <property type="project" value="UniProtKB-KW"/>
</dbReference>
<dbReference type="Proteomes" id="UP000072874">
    <property type="component" value="Chromosome 14"/>
</dbReference>
<comment type="similarity">
    <text evidence="2 6">Belongs to the OST5 family.</text>
</comment>
<keyword evidence="8" id="KW-0808">Transferase</keyword>
<evidence type="ECO:0000313" key="9">
    <source>
        <dbReference type="Proteomes" id="UP000072874"/>
    </source>
</evidence>
<evidence type="ECO:0000256" key="6">
    <source>
        <dbReference type="RuleBase" id="RU367008"/>
    </source>
</evidence>
<accession>A0A077YBR4</accession>
<dbReference type="Proteomes" id="UP000072904">
    <property type="component" value="Chromosome 14"/>
</dbReference>
<comment type="subunit">
    <text evidence="6">Component of the oligosaccharyltransferase (OST) complex.</text>
</comment>
<dbReference type="RefSeq" id="XP_022813040.1">
    <property type="nucleotide sequence ID" value="XM_022957693.1"/>
</dbReference>
<proteinExistence type="inferred from homology"/>
<comment type="function">
    <text evidence="6">Subunit of the oligosaccharyl transferase (OST) complex that catalyzes the initial transfer of a defined glycan (Glc(3)Man(9)GlcNAc(2) in eukaryotes) from the lipid carrier dolichol-pyrophosphate to an asparagine residue within an Asn-X-Ser/Thr consensus motif in nascent polypeptide chains, the first step in protein N-glycosylation. N-glycosylation occurs cotranslationally and the complex associates with the Sec61 complex at the channel-forming translocon complex that mediates protein translocation across the endoplasmic reticulum (ER). All subunits are required for a maximal enzyme activity.</text>
</comment>
<evidence type="ECO:0000313" key="10">
    <source>
        <dbReference type="Proteomes" id="UP000072904"/>
    </source>
</evidence>
<reference evidence="9 10" key="1">
    <citation type="journal article" date="2014" name="BMC Biol.">
        <title>A comprehensive evaluation of rodent malaria parasite genomes and gene expression.</title>
        <authorList>
            <person name="Otto T.D."/>
            <person name="Bohme U."/>
            <person name="Jackson A.P."/>
            <person name="Hunt M."/>
            <person name="Franke-Fayard B."/>
            <person name="Hoeijmakers W.A."/>
            <person name="Religa A.A."/>
            <person name="Robertson L."/>
            <person name="Sanders M."/>
            <person name="Ogun S.A."/>
            <person name="Cunningham D."/>
            <person name="Erhart A."/>
            <person name="Billker O."/>
            <person name="Khan S.M."/>
            <person name="Stunnenberg H.G."/>
            <person name="Langhorne J."/>
            <person name="Holder A.A."/>
            <person name="Waters A.P."/>
            <person name="Newbold C.I."/>
            <person name="Pain A."/>
            <person name="Berriman M."/>
            <person name="Janse C.J."/>
        </authorList>
    </citation>
    <scope>NUCLEOTIDE SEQUENCE [LARGE SCALE GENOMIC DNA]</scope>
    <source>
        <strain evidence="8 9">17X</strain>
        <strain evidence="7 10">YM</strain>
    </source>
</reference>
<keyword evidence="3 6" id="KW-0812">Transmembrane</keyword>
<dbReference type="InterPro" id="IPR007915">
    <property type="entry name" value="TMEM258/Ost5"/>
</dbReference>
<evidence type="ECO:0000313" key="8">
    <source>
        <dbReference type="EMBL" id="VTZ81901.1"/>
    </source>
</evidence>
<keyword evidence="4 6" id="KW-1133">Transmembrane helix</keyword>
<feature type="transmembrane region" description="Helical" evidence="6">
    <location>
        <begin position="56"/>
        <end position="81"/>
    </location>
</feature>
<organism evidence="7 10">
    <name type="scientific">Plasmodium yoelii</name>
    <dbReference type="NCBI Taxonomy" id="5861"/>
    <lineage>
        <taxon>Eukaryota</taxon>
        <taxon>Sar</taxon>
        <taxon>Alveolata</taxon>
        <taxon>Apicomplexa</taxon>
        <taxon>Aconoidasida</taxon>
        <taxon>Haemosporida</taxon>
        <taxon>Plasmodiidae</taxon>
        <taxon>Plasmodium</taxon>
        <taxon>Plasmodium (Vinckeia)</taxon>
    </lineage>
</organism>
<gene>
    <name evidence="8" type="ORF">PY17X_1459100</name>
    <name evidence="7" type="ORF">PYYM_1460600</name>
</gene>
<dbReference type="OrthoDB" id="369557at2759"/>
<dbReference type="VEuPathDB" id="PlasmoDB:PY17X_1459100"/>
<name>A0A077YBR4_PLAYE</name>
<reference evidence="8" key="4">
    <citation type="submission" date="2019-05" db="EMBL/GenBank/DDBJ databases">
        <authorList>
            <consortium name="Pathogen Informatics"/>
        </authorList>
    </citation>
    <scope>NUCLEOTIDE SEQUENCE</scope>
    <source>
        <strain evidence="8">17X</strain>
    </source>
</reference>
<dbReference type="AlphaFoldDB" id="A0A077YBR4"/>
<dbReference type="EMBL" id="LM993668">
    <property type="protein sequence ID" value="VTZ81901.1"/>
    <property type="molecule type" value="Genomic_DNA"/>
</dbReference>
<protein>
    <recommendedName>
        <fullName evidence="6">Dolichyl-diphosphooligosaccharide-protein glycosyltransferase subunit OST5</fullName>
    </recommendedName>
</protein>
<dbReference type="GeneID" id="34860222"/>
<evidence type="ECO:0000256" key="5">
    <source>
        <dbReference type="ARBA" id="ARBA00023136"/>
    </source>
</evidence>
<comment type="subcellular location">
    <subcellularLocation>
        <location evidence="1 6">Membrane</location>
        <topology evidence="1 6">Multi-pass membrane protein</topology>
    </subcellularLocation>
</comment>
<dbReference type="OMA" id="FHIFAFV"/>
<dbReference type="GO" id="GO:0006487">
    <property type="term" value="P:protein N-linked glycosylation"/>
    <property type="evidence" value="ECO:0007669"/>
    <property type="project" value="UniProtKB-UniRule"/>
</dbReference>
<dbReference type="VEuPathDB" id="PlasmoDB:PYYM_1460600"/>
<feature type="transmembrane region" description="Helical" evidence="6">
    <location>
        <begin position="22"/>
        <end position="44"/>
    </location>
</feature>
<dbReference type="EMBL" id="LK934642">
    <property type="protein sequence ID" value="CDU20935.1"/>
    <property type="molecule type" value="Genomic_DNA"/>
</dbReference>
<evidence type="ECO:0000256" key="4">
    <source>
        <dbReference type="ARBA" id="ARBA00022989"/>
    </source>
</evidence>
<keyword evidence="5 6" id="KW-0472">Membrane</keyword>
<sequence>MATTINTNLYLEPYNNLLDIQYIPYAVFLFSIFSFVSIIVLLDYMHQTNKIKNHKVGILLCFITSVNLGFSIFFLLIYFNICL</sequence>
<reference evidence="7" key="3">
    <citation type="submission" date="2014-05" db="EMBL/GenBank/DDBJ databases">
        <authorList>
            <person name="Aslett A.Martin."/>
            <person name="De Silva Nishadi"/>
        </authorList>
    </citation>
    <scope>NUCLEOTIDE SEQUENCE</scope>
    <source>
        <strain evidence="7">YM</strain>
    </source>
</reference>
<dbReference type="Pfam" id="PF05251">
    <property type="entry name" value="Ost5"/>
    <property type="match status" value="1"/>
</dbReference>
<evidence type="ECO:0000256" key="1">
    <source>
        <dbReference type="ARBA" id="ARBA00004141"/>
    </source>
</evidence>